<dbReference type="Proteomes" id="UP000051574">
    <property type="component" value="Unassembled WGS sequence"/>
</dbReference>
<organism evidence="2 3">
    <name type="scientific">Oryctes borbonicus</name>
    <dbReference type="NCBI Taxonomy" id="1629725"/>
    <lineage>
        <taxon>Eukaryota</taxon>
        <taxon>Metazoa</taxon>
        <taxon>Ecdysozoa</taxon>
        <taxon>Arthropoda</taxon>
        <taxon>Hexapoda</taxon>
        <taxon>Insecta</taxon>
        <taxon>Pterygota</taxon>
        <taxon>Neoptera</taxon>
        <taxon>Endopterygota</taxon>
        <taxon>Coleoptera</taxon>
        <taxon>Polyphaga</taxon>
        <taxon>Scarabaeiformia</taxon>
        <taxon>Scarabaeidae</taxon>
        <taxon>Dynastinae</taxon>
        <taxon>Oryctes</taxon>
    </lineage>
</organism>
<feature type="region of interest" description="Disordered" evidence="1">
    <location>
        <begin position="174"/>
        <end position="195"/>
    </location>
</feature>
<dbReference type="AlphaFoldDB" id="A0A0T6BCS1"/>
<feature type="compositionally biased region" description="Basic and acidic residues" evidence="1">
    <location>
        <begin position="174"/>
        <end position="186"/>
    </location>
</feature>
<accession>A0A0T6BCS1</accession>
<evidence type="ECO:0000256" key="1">
    <source>
        <dbReference type="SAM" id="MobiDB-lite"/>
    </source>
</evidence>
<evidence type="ECO:0000313" key="2">
    <source>
        <dbReference type="EMBL" id="KRT85126.1"/>
    </source>
</evidence>
<feature type="compositionally biased region" description="Polar residues" evidence="1">
    <location>
        <begin position="23"/>
        <end position="43"/>
    </location>
</feature>
<name>A0A0T6BCS1_9SCAR</name>
<feature type="region of interest" description="Disordered" evidence="1">
    <location>
        <begin position="22"/>
        <end position="44"/>
    </location>
</feature>
<evidence type="ECO:0000313" key="3">
    <source>
        <dbReference type="Proteomes" id="UP000051574"/>
    </source>
</evidence>
<keyword evidence="3" id="KW-1185">Reference proteome</keyword>
<proteinExistence type="predicted"/>
<sequence>MPWDWKGSRTSSTTFSSRETWTVNTVHGTPESITPTPDSSSLARPNEFEVASPNEPIHCSTQGHVDPNVTILKNWTFPLRCHMAQELCSNHYPVITETYLTLTTPSPSKMNRKHNWNLNRKLNPSIENVNDLEEEVCSTTWQIQETLKKSELKPKFPEAEALVDKIKERNRISEDFQRTRYPPIKEAHRRSSRET</sequence>
<protein>
    <submittedName>
        <fullName evidence="2">Uncharacterized protein</fullName>
    </submittedName>
</protein>
<gene>
    <name evidence="2" type="ORF">AMK59_2199</name>
</gene>
<dbReference type="EMBL" id="LJIG01001814">
    <property type="protein sequence ID" value="KRT85126.1"/>
    <property type="molecule type" value="Genomic_DNA"/>
</dbReference>
<comment type="caution">
    <text evidence="2">The sequence shown here is derived from an EMBL/GenBank/DDBJ whole genome shotgun (WGS) entry which is preliminary data.</text>
</comment>
<reference evidence="2 3" key="1">
    <citation type="submission" date="2015-09" db="EMBL/GenBank/DDBJ databases">
        <title>Draft genome of the scarab beetle Oryctes borbonicus.</title>
        <authorList>
            <person name="Meyer J.M."/>
            <person name="Markov G.V."/>
            <person name="Baskaran P."/>
            <person name="Herrmann M."/>
            <person name="Sommer R.J."/>
            <person name="Roedelsperger C."/>
        </authorList>
    </citation>
    <scope>NUCLEOTIDE SEQUENCE [LARGE SCALE GENOMIC DNA]</scope>
    <source>
        <strain evidence="2">OB123</strain>
        <tissue evidence="2">Whole animal</tissue>
    </source>
</reference>